<dbReference type="SUPFAM" id="SSF48452">
    <property type="entry name" value="TPR-like"/>
    <property type="match status" value="1"/>
</dbReference>
<evidence type="ECO:0000256" key="1">
    <source>
        <dbReference type="SAM" id="MobiDB-lite"/>
    </source>
</evidence>
<dbReference type="EMBL" id="FRCY01000003">
    <property type="protein sequence ID" value="SHM73350.1"/>
    <property type="molecule type" value="Genomic_DNA"/>
</dbReference>
<dbReference type="Proteomes" id="UP000184513">
    <property type="component" value="Unassembled WGS sequence"/>
</dbReference>
<feature type="chain" id="PRO_5009927820" evidence="2">
    <location>
        <begin position="23"/>
        <end position="526"/>
    </location>
</feature>
<dbReference type="InterPro" id="IPR041662">
    <property type="entry name" value="SusD-like_2"/>
</dbReference>
<evidence type="ECO:0000313" key="4">
    <source>
        <dbReference type="Proteomes" id="UP000184513"/>
    </source>
</evidence>
<dbReference type="RefSeq" id="WP_073093511.1">
    <property type="nucleotide sequence ID" value="NZ_FRCY01000003.1"/>
</dbReference>
<dbReference type="OrthoDB" id="973072at2"/>
<protein>
    <submittedName>
        <fullName evidence="3">Starch-binding associating with outer membrane</fullName>
    </submittedName>
</protein>
<dbReference type="AlphaFoldDB" id="A0A1M7L746"/>
<organism evidence="3 4">
    <name type="scientific">Cyclobacterium lianum</name>
    <dbReference type="NCBI Taxonomy" id="388280"/>
    <lineage>
        <taxon>Bacteria</taxon>
        <taxon>Pseudomonadati</taxon>
        <taxon>Bacteroidota</taxon>
        <taxon>Cytophagia</taxon>
        <taxon>Cytophagales</taxon>
        <taxon>Cyclobacteriaceae</taxon>
        <taxon>Cyclobacterium</taxon>
    </lineage>
</organism>
<dbReference type="STRING" id="388280.SAMN04488057_103122"/>
<proteinExistence type="predicted"/>
<keyword evidence="4" id="KW-1185">Reference proteome</keyword>
<dbReference type="InterPro" id="IPR011990">
    <property type="entry name" value="TPR-like_helical_dom_sf"/>
</dbReference>
<feature type="region of interest" description="Disordered" evidence="1">
    <location>
        <begin position="301"/>
        <end position="321"/>
    </location>
</feature>
<feature type="signal peptide" evidence="2">
    <location>
        <begin position="1"/>
        <end position="22"/>
    </location>
</feature>
<dbReference type="Pfam" id="PF12771">
    <property type="entry name" value="SusD-like_2"/>
    <property type="match status" value="1"/>
</dbReference>
<dbReference type="Gene3D" id="1.25.40.390">
    <property type="match status" value="1"/>
</dbReference>
<evidence type="ECO:0000256" key="2">
    <source>
        <dbReference type="SAM" id="SignalP"/>
    </source>
</evidence>
<reference evidence="3 4" key="1">
    <citation type="submission" date="2016-11" db="EMBL/GenBank/DDBJ databases">
        <authorList>
            <person name="Jaros S."/>
            <person name="Januszkiewicz K."/>
            <person name="Wedrychowicz H."/>
        </authorList>
    </citation>
    <scope>NUCLEOTIDE SEQUENCE [LARGE SCALE GENOMIC DNA]</scope>
    <source>
        <strain evidence="3 4">CGMCC 1.6102</strain>
    </source>
</reference>
<sequence length="526" mass="57957">MKGILKNLLVFLIVLNVLPACDDGFDEMNINPVQPTSLDPIYLMNRAALFSTPSGTSLTYEIAIVQQIVSPNGGVLAGGNFNQLNRAFSIGTWNKYYRDVLKHTTDVKRMTADDPERANLYHMARILHSLAAMILTDTFGDVPYSEASLGYLEGEIDPVYDPQEQIYLDILAELEQATAGLSANGTIETGDIFYGGTIEKWKKLGYSLMLRAAMRHTKVDLARAREWTEKAVAGGVMTSNEDNMKIIHDFNYANEIGNTLNATEANNYYLAAPFQQFLSENDDPRLGSIAVRFIGAGSGPDQNSALNGNPPAGVTLSRDPADQLGMPMGYDNQTIGSVVNNLGLRSFYEFSQVDRTRMVARDAPIFHVTYAQTSLLLAEAAVRGWISADPADLFAQGIRANMEQYATYGDNVAIPESSISAYIEAHPLNMADAMEQIGNQYWVASFLNGYEAFANFRRTGYPNLTPNPYPGSDINGDFIRRLSYPDSEFSVNNENVQAALSRQGPDDLDSRVWWDANSGSEMAIIQ</sequence>
<evidence type="ECO:0000313" key="3">
    <source>
        <dbReference type="EMBL" id="SHM73350.1"/>
    </source>
</evidence>
<accession>A0A1M7L746</accession>
<gene>
    <name evidence="3" type="ORF">SAMN04488057_103122</name>
</gene>
<name>A0A1M7L746_9BACT</name>
<keyword evidence="2" id="KW-0732">Signal</keyword>